<gene>
    <name evidence="12" type="ORF">FBZ89_101498</name>
</gene>
<dbReference type="GO" id="GO:0015031">
    <property type="term" value="P:protein transport"/>
    <property type="evidence" value="ECO:0007669"/>
    <property type="project" value="UniProtKB-KW"/>
</dbReference>
<dbReference type="Pfam" id="PF03544">
    <property type="entry name" value="TonB_C"/>
    <property type="match status" value="1"/>
</dbReference>
<dbReference type="GO" id="GO:0055085">
    <property type="term" value="P:transmembrane transport"/>
    <property type="evidence" value="ECO:0007669"/>
    <property type="project" value="InterPro"/>
</dbReference>
<comment type="similarity">
    <text evidence="2">Belongs to the TonB family.</text>
</comment>
<keyword evidence="9" id="KW-0472">Membrane</keyword>
<keyword evidence="8" id="KW-1133">Transmembrane helix</keyword>
<evidence type="ECO:0000256" key="5">
    <source>
        <dbReference type="ARBA" id="ARBA00022519"/>
    </source>
</evidence>
<evidence type="ECO:0000256" key="8">
    <source>
        <dbReference type="ARBA" id="ARBA00022989"/>
    </source>
</evidence>
<feature type="region of interest" description="Disordered" evidence="10">
    <location>
        <begin position="1"/>
        <end position="24"/>
    </location>
</feature>
<feature type="region of interest" description="Disordered" evidence="10">
    <location>
        <begin position="53"/>
        <end position="164"/>
    </location>
</feature>
<dbReference type="OrthoDB" id="8481221at2"/>
<comment type="caution">
    <text evidence="12">The sequence shown here is derived from an EMBL/GenBank/DDBJ whole genome shotgun (WGS) entry which is preliminary data.</text>
</comment>
<dbReference type="EMBL" id="VITN01000001">
    <property type="protein sequence ID" value="TWB24872.1"/>
    <property type="molecule type" value="Genomic_DNA"/>
</dbReference>
<dbReference type="RefSeq" id="WP_145748427.1">
    <property type="nucleotide sequence ID" value="NZ_VITN01000001.1"/>
</dbReference>
<proteinExistence type="inferred from homology"/>
<evidence type="ECO:0000313" key="12">
    <source>
        <dbReference type="EMBL" id="TWB24872.1"/>
    </source>
</evidence>
<evidence type="ECO:0000256" key="9">
    <source>
        <dbReference type="ARBA" id="ARBA00023136"/>
    </source>
</evidence>
<evidence type="ECO:0000313" key="13">
    <source>
        <dbReference type="Proteomes" id="UP000319859"/>
    </source>
</evidence>
<evidence type="ECO:0000256" key="6">
    <source>
        <dbReference type="ARBA" id="ARBA00022692"/>
    </source>
</evidence>
<evidence type="ECO:0000256" key="1">
    <source>
        <dbReference type="ARBA" id="ARBA00004383"/>
    </source>
</evidence>
<sequence>MAAGPRDAMAMASMNKNGGDLPGEDRRGRLVWGGSLALVLAAHALALPWLMARSTLEPPPPPPPLQIDLPPPPAPPPPAPPKPEPPKPEPPKPTPQPTPKPPPPKPVAVKPIPLPPPPPVPPQAAPVATPQPEPPPPSTAVQTATPAPEAPPAPPAPASKGPDSYEGRLMAHLYRYLRYPAQARQRHQVGTALVHFTLDRTGHVLSVTLGRSSGSALLDEEAVATVRRADPLPPAPDDKPLDWTLPVDFSLLR</sequence>
<dbReference type="PANTHER" id="PTHR33446">
    <property type="entry name" value="PROTEIN TONB-RELATED"/>
    <property type="match status" value="1"/>
</dbReference>
<dbReference type="PRINTS" id="PR01217">
    <property type="entry name" value="PRICHEXTENSN"/>
</dbReference>
<dbReference type="InterPro" id="IPR051045">
    <property type="entry name" value="TonB-dependent_transducer"/>
</dbReference>
<feature type="compositionally biased region" description="Pro residues" evidence="10">
    <location>
        <begin position="148"/>
        <end position="157"/>
    </location>
</feature>
<dbReference type="PROSITE" id="PS52015">
    <property type="entry name" value="TONB_CTD"/>
    <property type="match status" value="1"/>
</dbReference>
<dbReference type="Gene3D" id="3.30.1150.10">
    <property type="match status" value="1"/>
</dbReference>
<dbReference type="NCBIfam" id="TIGR01352">
    <property type="entry name" value="tonB_Cterm"/>
    <property type="match status" value="1"/>
</dbReference>
<dbReference type="SUPFAM" id="SSF74653">
    <property type="entry name" value="TolA/TonB C-terminal domain"/>
    <property type="match status" value="1"/>
</dbReference>
<keyword evidence="7" id="KW-0653">Protein transport</keyword>
<dbReference type="InterPro" id="IPR006260">
    <property type="entry name" value="TonB/TolA_C"/>
</dbReference>
<dbReference type="GO" id="GO:0031992">
    <property type="term" value="F:energy transducer activity"/>
    <property type="evidence" value="ECO:0007669"/>
    <property type="project" value="TreeGrafter"/>
</dbReference>
<keyword evidence="6" id="KW-0812">Transmembrane</keyword>
<dbReference type="Proteomes" id="UP000319859">
    <property type="component" value="Unassembled WGS sequence"/>
</dbReference>
<feature type="domain" description="TonB C-terminal" evidence="11">
    <location>
        <begin position="164"/>
        <end position="253"/>
    </location>
</feature>
<reference evidence="12 13" key="1">
    <citation type="submission" date="2019-06" db="EMBL/GenBank/DDBJ databases">
        <title>Genomic Encyclopedia of Type Strains, Phase IV (KMG-V): Genome sequencing to study the core and pangenomes of soil and plant-associated prokaryotes.</title>
        <authorList>
            <person name="Whitman W."/>
        </authorList>
    </citation>
    <scope>NUCLEOTIDE SEQUENCE [LARGE SCALE GENOMIC DNA]</scope>
    <source>
        <strain evidence="12 13">BR 11880</strain>
    </source>
</reference>
<evidence type="ECO:0000256" key="7">
    <source>
        <dbReference type="ARBA" id="ARBA00022927"/>
    </source>
</evidence>
<name>A0A560FTF0_9PROT</name>
<evidence type="ECO:0000256" key="2">
    <source>
        <dbReference type="ARBA" id="ARBA00006555"/>
    </source>
</evidence>
<comment type="subcellular location">
    <subcellularLocation>
        <location evidence="1">Cell inner membrane</location>
        <topology evidence="1">Single-pass membrane protein</topology>
        <orientation evidence="1">Periplasmic side</orientation>
    </subcellularLocation>
</comment>
<keyword evidence="4" id="KW-1003">Cell membrane</keyword>
<keyword evidence="5" id="KW-0997">Cell inner membrane</keyword>
<evidence type="ECO:0000256" key="4">
    <source>
        <dbReference type="ARBA" id="ARBA00022475"/>
    </source>
</evidence>
<dbReference type="GO" id="GO:0098797">
    <property type="term" value="C:plasma membrane protein complex"/>
    <property type="evidence" value="ECO:0007669"/>
    <property type="project" value="TreeGrafter"/>
</dbReference>
<dbReference type="PANTHER" id="PTHR33446:SF2">
    <property type="entry name" value="PROTEIN TONB"/>
    <property type="match status" value="1"/>
</dbReference>
<feature type="compositionally biased region" description="Pro residues" evidence="10">
    <location>
        <begin position="91"/>
        <end position="138"/>
    </location>
</feature>
<protein>
    <submittedName>
        <fullName evidence="12">Protein TonB</fullName>
    </submittedName>
</protein>
<dbReference type="InterPro" id="IPR037682">
    <property type="entry name" value="TonB_C"/>
</dbReference>
<dbReference type="AlphaFoldDB" id="A0A560FTF0"/>
<accession>A0A560FTF0</accession>
<evidence type="ECO:0000256" key="10">
    <source>
        <dbReference type="SAM" id="MobiDB-lite"/>
    </source>
</evidence>
<evidence type="ECO:0000256" key="3">
    <source>
        <dbReference type="ARBA" id="ARBA00022448"/>
    </source>
</evidence>
<evidence type="ECO:0000259" key="11">
    <source>
        <dbReference type="PROSITE" id="PS52015"/>
    </source>
</evidence>
<keyword evidence="3" id="KW-0813">Transport</keyword>
<feature type="compositionally biased region" description="Pro residues" evidence="10">
    <location>
        <begin position="57"/>
        <end position="83"/>
    </location>
</feature>
<organism evidence="12 13">
    <name type="scientific">Nitrospirillum amazonense</name>
    <dbReference type="NCBI Taxonomy" id="28077"/>
    <lineage>
        <taxon>Bacteria</taxon>
        <taxon>Pseudomonadati</taxon>
        <taxon>Pseudomonadota</taxon>
        <taxon>Alphaproteobacteria</taxon>
        <taxon>Rhodospirillales</taxon>
        <taxon>Azospirillaceae</taxon>
        <taxon>Nitrospirillum</taxon>
    </lineage>
</organism>